<protein>
    <submittedName>
        <fullName evidence="2">STAS domain-containing protein</fullName>
    </submittedName>
</protein>
<feature type="domain" description="STAS" evidence="1">
    <location>
        <begin position="1"/>
        <end position="110"/>
    </location>
</feature>
<dbReference type="InterPro" id="IPR002645">
    <property type="entry name" value="STAS_dom"/>
</dbReference>
<dbReference type="InterPro" id="IPR036513">
    <property type="entry name" value="STAS_dom_sf"/>
</dbReference>
<proteinExistence type="predicted"/>
<gene>
    <name evidence="2" type="ORF">RM641_26850</name>
</gene>
<evidence type="ECO:0000313" key="3">
    <source>
        <dbReference type="Proteomes" id="UP001183586"/>
    </source>
</evidence>
<organism evidence="2 3">
    <name type="scientific">Streptomyces dubilierae</name>
    <dbReference type="NCBI Taxonomy" id="3075533"/>
    <lineage>
        <taxon>Bacteria</taxon>
        <taxon>Bacillati</taxon>
        <taxon>Actinomycetota</taxon>
        <taxon>Actinomycetes</taxon>
        <taxon>Kitasatosporales</taxon>
        <taxon>Streptomycetaceae</taxon>
        <taxon>Streptomyces</taxon>
    </lineage>
</organism>
<keyword evidence="3" id="KW-1185">Reference proteome</keyword>
<evidence type="ECO:0000259" key="1">
    <source>
        <dbReference type="PROSITE" id="PS50801"/>
    </source>
</evidence>
<dbReference type="CDD" id="cd07043">
    <property type="entry name" value="STAS_anti-anti-sigma_factors"/>
    <property type="match status" value="1"/>
</dbReference>
<evidence type="ECO:0000313" key="2">
    <source>
        <dbReference type="EMBL" id="MDT0391055.1"/>
    </source>
</evidence>
<accession>A0ABU2PI90</accession>
<sequence length="133" mass="14070">MLQLIERDGDLAVAALADDVDFYTSSDLRTAGFDLLDDGCRYLVLDTSSLDFIDSSGITALLALWQRLDAADGALVLAVPDEGLRRRMDVLGLDTVLTITPALAQAVTRARRIRAGARSPGGRPAPPAASESA</sequence>
<dbReference type="EMBL" id="JAVREU010000014">
    <property type="protein sequence ID" value="MDT0391055.1"/>
    <property type="molecule type" value="Genomic_DNA"/>
</dbReference>
<comment type="caution">
    <text evidence="2">The sequence shown here is derived from an EMBL/GenBank/DDBJ whole genome shotgun (WGS) entry which is preliminary data.</text>
</comment>
<name>A0ABU2PI90_9ACTN</name>
<dbReference type="Pfam" id="PF01740">
    <property type="entry name" value="STAS"/>
    <property type="match status" value="1"/>
</dbReference>
<dbReference type="PROSITE" id="PS50801">
    <property type="entry name" value="STAS"/>
    <property type="match status" value="1"/>
</dbReference>
<dbReference type="PANTHER" id="PTHR33495">
    <property type="entry name" value="ANTI-SIGMA FACTOR ANTAGONIST TM_1081-RELATED-RELATED"/>
    <property type="match status" value="1"/>
</dbReference>
<dbReference type="PANTHER" id="PTHR33495:SF2">
    <property type="entry name" value="ANTI-SIGMA FACTOR ANTAGONIST TM_1081-RELATED"/>
    <property type="match status" value="1"/>
</dbReference>
<dbReference type="RefSeq" id="WP_311686155.1">
    <property type="nucleotide sequence ID" value="NZ_JAVREU010000014.1"/>
</dbReference>
<dbReference type="SUPFAM" id="SSF52091">
    <property type="entry name" value="SpoIIaa-like"/>
    <property type="match status" value="1"/>
</dbReference>
<dbReference type="Proteomes" id="UP001183586">
    <property type="component" value="Unassembled WGS sequence"/>
</dbReference>
<dbReference type="Gene3D" id="3.30.750.24">
    <property type="entry name" value="STAS domain"/>
    <property type="match status" value="1"/>
</dbReference>
<reference evidence="3" key="1">
    <citation type="submission" date="2023-07" db="EMBL/GenBank/DDBJ databases">
        <title>30 novel species of actinomycetes from the DSMZ collection.</title>
        <authorList>
            <person name="Nouioui I."/>
        </authorList>
    </citation>
    <scope>NUCLEOTIDE SEQUENCE [LARGE SCALE GENOMIC DNA]</scope>
    <source>
        <strain evidence="3">DSM 41921</strain>
    </source>
</reference>